<evidence type="ECO:0000313" key="8">
    <source>
        <dbReference type="Proteomes" id="UP000676246"/>
    </source>
</evidence>
<dbReference type="GO" id="GO:0006598">
    <property type="term" value="P:polyamine catabolic process"/>
    <property type="evidence" value="ECO:0007669"/>
    <property type="project" value="TreeGrafter"/>
</dbReference>
<dbReference type="PROSITE" id="PS00181">
    <property type="entry name" value="GLNA_ATP"/>
    <property type="match status" value="1"/>
</dbReference>
<keyword evidence="8" id="KW-1185">Reference proteome</keyword>
<dbReference type="Proteomes" id="UP000676246">
    <property type="component" value="Unassembled WGS sequence"/>
</dbReference>
<dbReference type="InterPro" id="IPR008146">
    <property type="entry name" value="Gln_synth_cat_dom"/>
</dbReference>
<dbReference type="EMBL" id="JAGQDD010000002">
    <property type="protein sequence ID" value="MBQ0929827.1"/>
    <property type="molecule type" value="Genomic_DNA"/>
</dbReference>
<dbReference type="SUPFAM" id="SSF55931">
    <property type="entry name" value="Glutamine synthetase/guanido kinase"/>
    <property type="match status" value="1"/>
</dbReference>
<dbReference type="Gene3D" id="3.30.590.10">
    <property type="entry name" value="Glutamine synthetase/guanido kinase, catalytic domain"/>
    <property type="match status" value="1"/>
</dbReference>
<dbReference type="PROSITE" id="PS51987">
    <property type="entry name" value="GS_CATALYTIC"/>
    <property type="match status" value="1"/>
</dbReference>
<name>A0A940Y4W1_9BURK</name>
<sequence length="454" mass="48483">MSPILPLPLPDADTLRDALDVYPDTRRVECATGDFSSVARGKHVARADFEGQVGCKLPSVVLGLTLTGGEPADVIGPVLPASYADVHLVPDLSTLAPRPGRPGELCVVCEPSGALRPDLDASALSPRAALRAALVRLKAAGLRATVAPELEFFLLERGAEGELLAARAHPDAPARERACEAYSLERAGHFDGFFDALYEACATQRIPVSGHAHESALSQYEVNFLPGEPLAQADAVWRFKRLARELAARRGFLASFAAKPFLDQPGTGMHWHLSLQHTDGRAWPHAFSPPGGEPVLPHFIAGLQAGAAAAMAFCAPFDMSYDRIRLSDAAPSHASWGEDSRSLAFRIPASSPAARRVENRLPGGDANPYLILASMIGLGLDGLQAVRLPGEGQALPTSLSAALDALQSSSPLRAQLGAPLVDAYVGIKRHESAERQRHADPRQQWDLWHLVELA</sequence>
<feature type="domain" description="GS catalytic" evidence="6">
    <location>
        <begin position="126"/>
        <end position="454"/>
    </location>
</feature>
<keyword evidence="2" id="KW-0436">Ligase</keyword>
<comment type="similarity">
    <text evidence="4 5">Belongs to the glutamine synthetase family.</text>
</comment>
<proteinExistence type="inferred from homology"/>
<evidence type="ECO:0000259" key="6">
    <source>
        <dbReference type="PROSITE" id="PS51987"/>
    </source>
</evidence>
<evidence type="ECO:0000256" key="5">
    <source>
        <dbReference type="RuleBase" id="RU000384"/>
    </source>
</evidence>
<dbReference type="GO" id="GO:0004356">
    <property type="term" value="F:glutamine synthetase activity"/>
    <property type="evidence" value="ECO:0007669"/>
    <property type="project" value="InterPro"/>
</dbReference>
<comment type="cofactor">
    <cofactor evidence="1">
        <name>Mg(2+)</name>
        <dbReference type="ChEBI" id="CHEBI:18420"/>
    </cofactor>
</comment>
<organism evidence="7 8">
    <name type="scientific">Ideonella alba</name>
    <dbReference type="NCBI Taxonomy" id="2824118"/>
    <lineage>
        <taxon>Bacteria</taxon>
        <taxon>Pseudomonadati</taxon>
        <taxon>Pseudomonadota</taxon>
        <taxon>Betaproteobacteria</taxon>
        <taxon>Burkholderiales</taxon>
        <taxon>Sphaerotilaceae</taxon>
        <taxon>Ideonella</taxon>
    </lineage>
</organism>
<dbReference type="PANTHER" id="PTHR43785:SF12">
    <property type="entry name" value="TYPE-1 GLUTAMINE SYNTHETASE 2"/>
    <property type="match status" value="1"/>
</dbReference>
<dbReference type="Pfam" id="PF00120">
    <property type="entry name" value="Gln-synt_C"/>
    <property type="match status" value="1"/>
</dbReference>
<evidence type="ECO:0000256" key="2">
    <source>
        <dbReference type="ARBA" id="ARBA00022598"/>
    </source>
</evidence>
<evidence type="ECO:0000256" key="4">
    <source>
        <dbReference type="PROSITE-ProRule" id="PRU01331"/>
    </source>
</evidence>
<reference evidence="7 8" key="1">
    <citation type="submission" date="2021-04" db="EMBL/GenBank/DDBJ databases">
        <title>The genome sequence of Ideonella sp. 3Y2.</title>
        <authorList>
            <person name="Liu Y."/>
        </authorList>
    </citation>
    <scope>NUCLEOTIDE SEQUENCE [LARGE SCALE GENOMIC DNA]</scope>
    <source>
        <strain evidence="7 8">3Y2</strain>
    </source>
</reference>
<accession>A0A940Y4W1</accession>
<protein>
    <submittedName>
        <fullName evidence="7">Glutamine synthetase</fullName>
    </submittedName>
</protein>
<gene>
    <name evidence="7" type="ORF">KAK03_04945</name>
</gene>
<dbReference type="InterPro" id="IPR027303">
    <property type="entry name" value="Gln_synth_gly_rich_site"/>
</dbReference>
<evidence type="ECO:0000256" key="1">
    <source>
        <dbReference type="ARBA" id="ARBA00001946"/>
    </source>
</evidence>
<dbReference type="SMART" id="SM01230">
    <property type="entry name" value="Gln-synt_C"/>
    <property type="match status" value="1"/>
</dbReference>
<evidence type="ECO:0000256" key="3">
    <source>
        <dbReference type="ARBA" id="ARBA00022842"/>
    </source>
</evidence>
<keyword evidence="3" id="KW-0460">Magnesium</keyword>
<comment type="caution">
    <text evidence="7">The sequence shown here is derived from an EMBL/GenBank/DDBJ whole genome shotgun (WGS) entry which is preliminary data.</text>
</comment>
<evidence type="ECO:0000313" key="7">
    <source>
        <dbReference type="EMBL" id="MBQ0929827.1"/>
    </source>
</evidence>
<dbReference type="AlphaFoldDB" id="A0A940Y4W1"/>
<dbReference type="PANTHER" id="PTHR43785">
    <property type="entry name" value="GAMMA-GLUTAMYLPUTRESCINE SYNTHETASE"/>
    <property type="match status" value="1"/>
</dbReference>
<dbReference type="RefSeq" id="WP_210852071.1">
    <property type="nucleotide sequence ID" value="NZ_JAGQDD010000002.1"/>
</dbReference>
<dbReference type="GO" id="GO:0006542">
    <property type="term" value="P:glutamine biosynthetic process"/>
    <property type="evidence" value="ECO:0007669"/>
    <property type="project" value="TreeGrafter"/>
</dbReference>
<dbReference type="InterPro" id="IPR014746">
    <property type="entry name" value="Gln_synth/guanido_kin_cat_dom"/>
</dbReference>